<reference evidence="11" key="2">
    <citation type="submission" date="2023-01" db="EMBL/GenBank/DDBJ databases">
        <authorList>
            <person name="Petersen C."/>
        </authorList>
    </citation>
    <scope>NUCLEOTIDE SEQUENCE</scope>
    <source>
        <strain evidence="11">IBT 15450</strain>
    </source>
</reference>
<dbReference type="GO" id="GO:0030148">
    <property type="term" value="P:sphingolipid biosynthetic process"/>
    <property type="evidence" value="ECO:0007669"/>
    <property type="project" value="TreeGrafter"/>
</dbReference>
<comment type="caution">
    <text evidence="10">Lacks conserved residue(s) required for the propagation of feature annotation.</text>
</comment>
<evidence type="ECO:0000256" key="7">
    <source>
        <dbReference type="ARBA" id="ARBA00023098"/>
    </source>
</evidence>
<dbReference type="Pfam" id="PF01151">
    <property type="entry name" value="ELO"/>
    <property type="match status" value="1"/>
</dbReference>
<evidence type="ECO:0000256" key="9">
    <source>
        <dbReference type="ARBA" id="ARBA00023160"/>
    </source>
</evidence>
<evidence type="ECO:0000256" key="1">
    <source>
        <dbReference type="ARBA" id="ARBA00004141"/>
    </source>
</evidence>
<dbReference type="PANTHER" id="PTHR11157:SF169">
    <property type="entry name" value="ELONGATION OF FATTY ACIDS PROTEIN"/>
    <property type="match status" value="1"/>
</dbReference>
<feature type="transmembrane region" description="Helical" evidence="10">
    <location>
        <begin position="59"/>
        <end position="81"/>
    </location>
</feature>
<comment type="caution">
    <text evidence="11">The sequence shown here is derived from an EMBL/GenBank/DDBJ whole genome shotgun (WGS) entry which is preliminary data.</text>
</comment>
<evidence type="ECO:0000313" key="12">
    <source>
        <dbReference type="Proteomes" id="UP001219568"/>
    </source>
</evidence>
<dbReference type="EC" id="2.3.1.-" evidence="10"/>
<dbReference type="GO" id="GO:0034626">
    <property type="term" value="P:fatty acid elongation, polyunsaturated fatty acid"/>
    <property type="evidence" value="ECO:0007669"/>
    <property type="project" value="TreeGrafter"/>
</dbReference>
<keyword evidence="5 10" id="KW-0276">Fatty acid metabolism</keyword>
<dbReference type="GO" id="GO:0005789">
    <property type="term" value="C:endoplasmic reticulum membrane"/>
    <property type="evidence" value="ECO:0007669"/>
    <property type="project" value="TreeGrafter"/>
</dbReference>
<feature type="transmembrane region" description="Helical" evidence="10">
    <location>
        <begin position="102"/>
        <end position="125"/>
    </location>
</feature>
<evidence type="ECO:0000313" key="11">
    <source>
        <dbReference type="EMBL" id="KAJ6022988.1"/>
    </source>
</evidence>
<dbReference type="GO" id="GO:0019367">
    <property type="term" value="P:fatty acid elongation, saturated fatty acid"/>
    <property type="evidence" value="ECO:0007669"/>
    <property type="project" value="TreeGrafter"/>
</dbReference>
<evidence type="ECO:0000256" key="6">
    <source>
        <dbReference type="ARBA" id="ARBA00022989"/>
    </source>
</evidence>
<keyword evidence="12" id="KW-1185">Reference proteome</keyword>
<dbReference type="GO" id="GO:0042761">
    <property type="term" value="P:very long-chain fatty acid biosynthetic process"/>
    <property type="evidence" value="ECO:0007669"/>
    <property type="project" value="TreeGrafter"/>
</dbReference>
<proteinExistence type="inferred from homology"/>
<dbReference type="Proteomes" id="UP001219568">
    <property type="component" value="Unassembled WGS sequence"/>
</dbReference>
<keyword evidence="6 10" id="KW-1133">Transmembrane helix</keyword>
<sequence length="227" mass="25719">MPQSHSSSVYLAAPSLGSLRNVVEYNFLSNLMDANWNATTAQFPAWLPDTYASFYRQVLGVQMSVTVMAIYFIFVIGGNHLNQKRGYHRCSWTESRLFQRLALLHNAVLAIFSTVVFAKAVQIIYRGLPDYVNPEYGARMADYLCRVQAPLWTTEGRQDGLWSEFGGLAEIFCLSKYYELLDSAIIFAAGRRLTNLHIFHHAGVIVCACLMWQLASPHALNGQYKEY</sequence>
<dbReference type="PANTHER" id="PTHR11157">
    <property type="entry name" value="FATTY ACID ACYL TRANSFERASE-RELATED"/>
    <property type="match status" value="1"/>
</dbReference>
<dbReference type="GO" id="GO:0034625">
    <property type="term" value="P:fatty acid elongation, monounsaturated fatty acid"/>
    <property type="evidence" value="ECO:0007669"/>
    <property type="project" value="TreeGrafter"/>
</dbReference>
<dbReference type="EMBL" id="JAQJZL010000016">
    <property type="protein sequence ID" value="KAJ6022988.1"/>
    <property type="molecule type" value="Genomic_DNA"/>
</dbReference>
<gene>
    <name evidence="11" type="ORF">N7460_013383</name>
</gene>
<keyword evidence="2 10" id="KW-0444">Lipid biosynthesis</keyword>
<dbReference type="InterPro" id="IPR002076">
    <property type="entry name" value="ELO_fam"/>
</dbReference>
<comment type="catalytic activity">
    <reaction evidence="10">
        <text>an acyl-CoA + malonyl-CoA + H(+) = a 3-oxoacyl-CoA + CO2 + CoA</text>
        <dbReference type="Rhea" id="RHEA:50252"/>
        <dbReference type="ChEBI" id="CHEBI:15378"/>
        <dbReference type="ChEBI" id="CHEBI:16526"/>
        <dbReference type="ChEBI" id="CHEBI:57287"/>
        <dbReference type="ChEBI" id="CHEBI:57384"/>
        <dbReference type="ChEBI" id="CHEBI:58342"/>
        <dbReference type="ChEBI" id="CHEBI:90726"/>
    </reaction>
    <physiologicalReaction direction="left-to-right" evidence="10">
        <dbReference type="Rhea" id="RHEA:50253"/>
    </physiologicalReaction>
</comment>
<evidence type="ECO:0000256" key="4">
    <source>
        <dbReference type="ARBA" id="ARBA00022692"/>
    </source>
</evidence>
<dbReference type="AlphaFoldDB" id="A0AAD6N245"/>
<protein>
    <recommendedName>
        <fullName evidence="10">Elongation of fatty acids protein</fullName>
        <ecNumber evidence="10">2.3.1.-</ecNumber>
    </recommendedName>
</protein>
<keyword evidence="7 10" id="KW-0443">Lipid metabolism</keyword>
<organism evidence="11 12">
    <name type="scientific">Penicillium canescens</name>
    <dbReference type="NCBI Taxonomy" id="5083"/>
    <lineage>
        <taxon>Eukaryota</taxon>
        <taxon>Fungi</taxon>
        <taxon>Dikarya</taxon>
        <taxon>Ascomycota</taxon>
        <taxon>Pezizomycotina</taxon>
        <taxon>Eurotiomycetes</taxon>
        <taxon>Eurotiomycetidae</taxon>
        <taxon>Eurotiales</taxon>
        <taxon>Aspergillaceae</taxon>
        <taxon>Penicillium</taxon>
    </lineage>
</organism>
<comment type="subcellular location">
    <subcellularLocation>
        <location evidence="1">Membrane</location>
        <topology evidence="1">Multi-pass membrane protein</topology>
    </subcellularLocation>
</comment>
<evidence type="ECO:0000256" key="5">
    <source>
        <dbReference type="ARBA" id="ARBA00022832"/>
    </source>
</evidence>
<keyword evidence="9 10" id="KW-0275">Fatty acid biosynthesis</keyword>
<keyword evidence="4 10" id="KW-0812">Transmembrane</keyword>
<evidence type="ECO:0000256" key="8">
    <source>
        <dbReference type="ARBA" id="ARBA00023136"/>
    </source>
</evidence>
<feature type="transmembrane region" description="Helical" evidence="10">
    <location>
        <begin position="198"/>
        <end position="215"/>
    </location>
</feature>
<evidence type="ECO:0000256" key="3">
    <source>
        <dbReference type="ARBA" id="ARBA00022679"/>
    </source>
</evidence>
<dbReference type="GO" id="GO:0009922">
    <property type="term" value="F:fatty acid elongase activity"/>
    <property type="evidence" value="ECO:0007669"/>
    <property type="project" value="InterPro"/>
</dbReference>
<evidence type="ECO:0000256" key="2">
    <source>
        <dbReference type="ARBA" id="ARBA00022516"/>
    </source>
</evidence>
<keyword evidence="3 10" id="KW-0808">Transferase</keyword>
<name>A0AAD6N245_PENCN</name>
<keyword evidence="8 10" id="KW-0472">Membrane</keyword>
<accession>A0AAD6N245</accession>
<reference evidence="11" key="1">
    <citation type="journal article" date="2023" name="IMA Fungus">
        <title>Comparative genomic study of the Penicillium genus elucidates a diverse pangenome and 15 lateral gene transfer events.</title>
        <authorList>
            <person name="Petersen C."/>
            <person name="Sorensen T."/>
            <person name="Nielsen M.R."/>
            <person name="Sondergaard T.E."/>
            <person name="Sorensen J.L."/>
            <person name="Fitzpatrick D.A."/>
            <person name="Frisvad J.C."/>
            <person name="Nielsen K.L."/>
        </authorList>
    </citation>
    <scope>NUCLEOTIDE SEQUENCE</scope>
    <source>
        <strain evidence="11">IBT 15450</strain>
    </source>
</reference>
<evidence type="ECO:0000256" key="10">
    <source>
        <dbReference type="RuleBase" id="RU361115"/>
    </source>
</evidence>
<comment type="similarity">
    <text evidence="10">Belongs to the ELO family.</text>
</comment>